<organism evidence="3 4">
    <name type="scientific">Exidia glandulosa HHB12029</name>
    <dbReference type="NCBI Taxonomy" id="1314781"/>
    <lineage>
        <taxon>Eukaryota</taxon>
        <taxon>Fungi</taxon>
        <taxon>Dikarya</taxon>
        <taxon>Basidiomycota</taxon>
        <taxon>Agaricomycotina</taxon>
        <taxon>Agaricomycetes</taxon>
        <taxon>Auriculariales</taxon>
        <taxon>Exidiaceae</taxon>
        <taxon>Exidia</taxon>
    </lineage>
</organism>
<keyword evidence="4" id="KW-1185">Reference proteome</keyword>
<gene>
    <name evidence="3" type="ORF">EXIGLDRAFT_734749</name>
</gene>
<evidence type="ECO:0000256" key="1">
    <source>
        <dbReference type="SAM" id="SignalP"/>
    </source>
</evidence>
<feature type="signal peptide" evidence="1">
    <location>
        <begin position="1"/>
        <end position="21"/>
    </location>
</feature>
<keyword evidence="1" id="KW-0732">Signal</keyword>
<accession>A0A165B014</accession>
<dbReference type="Proteomes" id="UP000077266">
    <property type="component" value="Unassembled WGS sequence"/>
</dbReference>
<feature type="domain" description="Transglycosylase SLT" evidence="2">
    <location>
        <begin position="162"/>
        <end position="250"/>
    </location>
</feature>
<feature type="chain" id="PRO_5007855429" description="Transglycosylase SLT domain-containing protein" evidence="1">
    <location>
        <begin position="22"/>
        <end position="309"/>
    </location>
</feature>
<dbReference type="Gene3D" id="1.10.530.10">
    <property type="match status" value="1"/>
</dbReference>
<dbReference type="Pfam" id="PF01464">
    <property type="entry name" value="SLT"/>
    <property type="match status" value="1"/>
</dbReference>
<dbReference type="InParanoid" id="A0A165B014"/>
<dbReference type="EMBL" id="KV426590">
    <property type="protein sequence ID" value="KZV79594.1"/>
    <property type="molecule type" value="Genomic_DNA"/>
</dbReference>
<evidence type="ECO:0000313" key="3">
    <source>
        <dbReference type="EMBL" id="KZV79594.1"/>
    </source>
</evidence>
<dbReference type="AlphaFoldDB" id="A0A165B014"/>
<sequence>MKAVLVSVFVALLALVEVSVASTFPHDAAISHRRHSALVERATKATLRRSGSRCNKNASATKALAAAKPSTGATKAATPIISQAGLVKTNWTCNGMPSGASHKITVDAGPNGSQDWLNCGINSPGGWNPPKVQLKDLVVVSLRDSLKDPDSPFHACGPYLSIFEKYAKQYKLEPILLASFSMQESGCKPETIGGGGEQGMMQITREKCGNLSDVECRKPDYNIKTAAKFFADTLAGDNGQIILSVGRYNGFRTELTYKQATAARFTHCCRCMNNLDYPMQYFNGWLLGKNPYKLKLGKVNNLAWCPKES</sequence>
<dbReference type="InterPro" id="IPR008258">
    <property type="entry name" value="Transglycosylase_SLT_dom_1"/>
</dbReference>
<name>A0A165B014_EXIGL</name>
<evidence type="ECO:0000259" key="2">
    <source>
        <dbReference type="Pfam" id="PF01464"/>
    </source>
</evidence>
<dbReference type="OrthoDB" id="2537480at2759"/>
<evidence type="ECO:0000313" key="4">
    <source>
        <dbReference type="Proteomes" id="UP000077266"/>
    </source>
</evidence>
<reference evidence="3 4" key="1">
    <citation type="journal article" date="2016" name="Mol. Biol. Evol.">
        <title>Comparative Genomics of Early-Diverging Mushroom-Forming Fungi Provides Insights into the Origins of Lignocellulose Decay Capabilities.</title>
        <authorList>
            <person name="Nagy L.G."/>
            <person name="Riley R."/>
            <person name="Tritt A."/>
            <person name="Adam C."/>
            <person name="Daum C."/>
            <person name="Floudas D."/>
            <person name="Sun H."/>
            <person name="Yadav J.S."/>
            <person name="Pangilinan J."/>
            <person name="Larsson K.H."/>
            <person name="Matsuura K."/>
            <person name="Barry K."/>
            <person name="Labutti K."/>
            <person name="Kuo R."/>
            <person name="Ohm R.A."/>
            <person name="Bhattacharya S.S."/>
            <person name="Shirouzu T."/>
            <person name="Yoshinaga Y."/>
            <person name="Martin F.M."/>
            <person name="Grigoriev I.V."/>
            <person name="Hibbett D.S."/>
        </authorList>
    </citation>
    <scope>NUCLEOTIDE SEQUENCE [LARGE SCALE GENOMIC DNA]</scope>
    <source>
        <strain evidence="3 4">HHB12029</strain>
    </source>
</reference>
<proteinExistence type="predicted"/>
<dbReference type="SUPFAM" id="SSF53955">
    <property type="entry name" value="Lysozyme-like"/>
    <property type="match status" value="1"/>
</dbReference>
<protein>
    <recommendedName>
        <fullName evidence="2">Transglycosylase SLT domain-containing protein</fullName>
    </recommendedName>
</protein>
<dbReference type="InterPro" id="IPR023346">
    <property type="entry name" value="Lysozyme-like_dom_sf"/>
</dbReference>